<evidence type="ECO:0000313" key="4">
    <source>
        <dbReference type="Proteomes" id="UP001157017"/>
    </source>
</evidence>
<protein>
    <recommendedName>
        <fullName evidence="2">GTPase HflX N-terminal domain-containing protein</fullName>
    </recommendedName>
</protein>
<proteinExistence type="predicted"/>
<feature type="region of interest" description="Disordered" evidence="1">
    <location>
        <begin position="1"/>
        <end position="84"/>
    </location>
</feature>
<feature type="compositionally biased region" description="Acidic residues" evidence="1">
    <location>
        <begin position="41"/>
        <end position="50"/>
    </location>
</feature>
<reference evidence="4" key="1">
    <citation type="journal article" date="2019" name="Int. J. Syst. Evol. Microbiol.">
        <title>The Global Catalogue of Microorganisms (GCM) 10K type strain sequencing project: providing services to taxonomists for standard genome sequencing and annotation.</title>
        <authorList>
            <consortium name="The Broad Institute Genomics Platform"/>
            <consortium name="The Broad Institute Genome Sequencing Center for Infectious Disease"/>
            <person name="Wu L."/>
            <person name="Ma J."/>
        </authorList>
    </citation>
    <scope>NUCLEOTIDE SEQUENCE [LARGE SCALE GENOMIC DNA]</scope>
    <source>
        <strain evidence="4">NBRC 108730</strain>
    </source>
</reference>
<feature type="compositionally biased region" description="Low complexity" evidence="1">
    <location>
        <begin position="31"/>
        <end position="40"/>
    </location>
</feature>
<sequence length="146" mass="15205">MSRKTGTAQHAVAEVVDAHDLAGGPDTDPFDVPLRAADAAPDVDADETYDGEQARPGGAPRPAPRRRALDRAWPTSPRSSTAGCGWSASCWPASTTGSPPPPSLGMRELAALAETAGSQVLDAMWQRRDQPDASTFLGSGKAREPA</sequence>
<evidence type="ECO:0000259" key="2">
    <source>
        <dbReference type="Pfam" id="PF13167"/>
    </source>
</evidence>
<evidence type="ECO:0000313" key="3">
    <source>
        <dbReference type="EMBL" id="GMA85452.1"/>
    </source>
</evidence>
<gene>
    <name evidence="3" type="ORF">GCM10025868_07020</name>
</gene>
<feature type="domain" description="GTPase HflX N-terminal" evidence="2">
    <location>
        <begin position="106"/>
        <end position="144"/>
    </location>
</feature>
<dbReference type="Gene3D" id="3.40.50.11060">
    <property type="entry name" value="GTPase HflX, N-terminal domain"/>
    <property type="match status" value="1"/>
</dbReference>
<dbReference type="EMBL" id="BSUZ01000001">
    <property type="protein sequence ID" value="GMA85452.1"/>
    <property type="molecule type" value="Genomic_DNA"/>
</dbReference>
<dbReference type="InterPro" id="IPR042108">
    <property type="entry name" value="GTPase_HflX_N_sf"/>
</dbReference>
<organism evidence="3 4">
    <name type="scientific">Angustibacter aerolatus</name>
    <dbReference type="NCBI Taxonomy" id="1162965"/>
    <lineage>
        <taxon>Bacteria</taxon>
        <taxon>Bacillati</taxon>
        <taxon>Actinomycetota</taxon>
        <taxon>Actinomycetes</taxon>
        <taxon>Kineosporiales</taxon>
        <taxon>Kineosporiaceae</taxon>
    </lineage>
</organism>
<evidence type="ECO:0000256" key="1">
    <source>
        <dbReference type="SAM" id="MobiDB-lite"/>
    </source>
</evidence>
<keyword evidence="4" id="KW-1185">Reference proteome</keyword>
<name>A0ABQ6JB98_9ACTN</name>
<accession>A0ABQ6JB98</accession>
<feature type="region of interest" description="Disordered" evidence="1">
    <location>
        <begin position="126"/>
        <end position="146"/>
    </location>
</feature>
<dbReference type="Proteomes" id="UP001157017">
    <property type="component" value="Unassembled WGS sequence"/>
</dbReference>
<dbReference type="InterPro" id="IPR025121">
    <property type="entry name" value="GTPase_HflX_N"/>
</dbReference>
<dbReference type="Pfam" id="PF13167">
    <property type="entry name" value="GTP-bdg_N"/>
    <property type="match status" value="1"/>
</dbReference>
<comment type="caution">
    <text evidence="3">The sequence shown here is derived from an EMBL/GenBank/DDBJ whole genome shotgun (WGS) entry which is preliminary data.</text>
</comment>